<dbReference type="Proteomes" id="UP000186309">
    <property type="component" value="Chromosome"/>
</dbReference>
<dbReference type="AlphaFoldDB" id="A0A1U7CNE3"/>
<gene>
    <name evidence="1" type="ORF">BSF38_01909</name>
</gene>
<proteinExistence type="predicted"/>
<name>A0A1U7CNE3_9BACT</name>
<dbReference type="Gene3D" id="1.20.120.330">
    <property type="entry name" value="Nucleotidyltransferases domain 2"/>
    <property type="match status" value="1"/>
</dbReference>
<reference evidence="2" key="1">
    <citation type="submission" date="2016-12" db="EMBL/GenBank/DDBJ databases">
        <title>Comparative genomics of four Isosphaeraceae planctomycetes: a common pool of plasmids and glycoside hydrolase genes.</title>
        <authorList>
            <person name="Ivanova A."/>
        </authorList>
    </citation>
    <scope>NUCLEOTIDE SEQUENCE [LARGE SCALE GENOMIC DNA]</scope>
    <source>
        <strain evidence="2">PX4</strain>
    </source>
</reference>
<dbReference type="RefSeq" id="WP_076345080.1">
    <property type="nucleotide sequence ID" value="NZ_CP019082.1"/>
</dbReference>
<organism evidence="1 2">
    <name type="scientific">Paludisphaera borealis</name>
    <dbReference type="NCBI Taxonomy" id="1387353"/>
    <lineage>
        <taxon>Bacteria</taxon>
        <taxon>Pseudomonadati</taxon>
        <taxon>Planctomycetota</taxon>
        <taxon>Planctomycetia</taxon>
        <taxon>Isosphaerales</taxon>
        <taxon>Isosphaeraceae</taxon>
        <taxon>Paludisphaera</taxon>
    </lineage>
</organism>
<dbReference type="KEGG" id="pbor:BSF38_01909"/>
<dbReference type="STRING" id="1387353.BSF38_01909"/>
<dbReference type="OrthoDB" id="279067at2"/>
<keyword evidence="2" id="KW-1185">Reference proteome</keyword>
<evidence type="ECO:0000313" key="2">
    <source>
        <dbReference type="Proteomes" id="UP000186309"/>
    </source>
</evidence>
<accession>A0A1U7CNE3</accession>
<dbReference type="EMBL" id="CP019082">
    <property type="protein sequence ID" value="APW60441.1"/>
    <property type="molecule type" value="Genomic_DNA"/>
</dbReference>
<sequence>MAIINTFQKCLDSPYLIADKDAGSRIGELLAKAGDRLEGALNIQSTGQGDPADAVFLSYEAMFCCLRALVYAKGYREMGLRCLLLACESLYVKPGQFDAEHLRKFELAQRLKLSPADAVASASAFVKRTLELIAQ</sequence>
<evidence type="ECO:0000313" key="1">
    <source>
        <dbReference type="EMBL" id="APW60441.1"/>
    </source>
</evidence>
<protein>
    <submittedName>
        <fullName evidence="1">Uncharacterized protein</fullName>
    </submittedName>
</protein>